<dbReference type="Proteomes" id="UP000036947">
    <property type="component" value="Unassembled WGS sequence"/>
</dbReference>
<keyword evidence="4" id="KW-1185">Reference proteome</keyword>
<keyword evidence="2" id="KW-1133">Transmembrane helix</keyword>
<dbReference type="GO" id="GO:0005886">
    <property type="term" value="C:plasma membrane"/>
    <property type="evidence" value="ECO:0007669"/>
    <property type="project" value="InterPro"/>
</dbReference>
<evidence type="ECO:0000256" key="1">
    <source>
        <dbReference type="SAM" id="MobiDB-lite"/>
    </source>
</evidence>
<comment type="caution">
    <text evidence="3">The sequence shown here is derived from an EMBL/GenBank/DDBJ whole genome shotgun (WGS) entry which is preliminary data.</text>
</comment>
<protein>
    <submittedName>
        <fullName evidence="3">Uncharacterized protein</fullName>
    </submittedName>
</protein>
<dbReference type="OrthoDB" id="5327978at2759"/>
<feature type="compositionally biased region" description="Polar residues" evidence="1">
    <location>
        <begin position="132"/>
        <end position="141"/>
    </location>
</feature>
<dbReference type="STRING" id="1163406.A0A0L0NA48"/>
<organism evidence="3 4">
    <name type="scientific">Tolypocladium ophioglossoides (strain CBS 100239)</name>
    <name type="common">Snaketongue truffleclub</name>
    <name type="synonym">Elaphocordyceps ophioglossoides</name>
    <dbReference type="NCBI Taxonomy" id="1163406"/>
    <lineage>
        <taxon>Eukaryota</taxon>
        <taxon>Fungi</taxon>
        <taxon>Dikarya</taxon>
        <taxon>Ascomycota</taxon>
        <taxon>Pezizomycotina</taxon>
        <taxon>Sordariomycetes</taxon>
        <taxon>Hypocreomycetidae</taxon>
        <taxon>Hypocreales</taxon>
        <taxon>Ophiocordycipitaceae</taxon>
        <taxon>Tolypocladium</taxon>
    </lineage>
</organism>
<dbReference type="EMBL" id="LFRF01000012">
    <property type="protein sequence ID" value="KND90645.1"/>
    <property type="molecule type" value="Genomic_DNA"/>
</dbReference>
<dbReference type="GO" id="GO:0042391">
    <property type="term" value="P:regulation of membrane potential"/>
    <property type="evidence" value="ECO:0007669"/>
    <property type="project" value="InterPro"/>
</dbReference>
<evidence type="ECO:0000256" key="2">
    <source>
        <dbReference type="SAM" id="Phobius"/>
    </source>
</evidence>
<evidence type="ECO:0000313" key="4">
    <source>
        <dbReference type="Proteomes" id="UP000036947"/>
    </source>
</evidence>
<reference evidence="3 4" key="1">
    <citation type="journal article" date="2015" name="BMC Genomics">
        <title>The genome of the truffle-parasite Tolypocladium ophioglossoides and the evolution of antifungal peptaibiotics.</title>
        <authorList>
            <person name="Quandt C.A."/>
            <person name="Bushley K.E."/>
            <person name="Spatafora J.W."/>
        </authorList>
    </citation>
    <scope>NUCLEOTIDE SEQUENCE [LARGE SCALE GENOMIC DNA]</scope>
    <source>
        <strain evidence="3 4">CBS 100239</strain>
    </source>
</reference>
<feature type="region of interest" description="Disordered" evidence="1">
    <location>
        <begin position="124"/>
        <end position="152"/>
    </location>
</feature>
<dbReference type="PANTHER" id="PTHR31382:SF1">
    <property type="entry name" value="SODIUM ION_PROTON EXCHANGER (EUROFUNG)"/>
    <property type="match status" value="1"/>
</dbReference>
<feature type="region of interest" description="Disordered" evidence="1">
    <location>
        <begin position="173"/>
        <end position="214"/>
    </location>
</feature>
<dbReference type="InterPro" id="IPR004712">
    <property type="entry name" value="Na+/H+_antiporter_fungi"/>
</dbReference>
<dbReference type="GO" id="GO:0015385">
    <property type="term" value="F:sodium:proton antiporter activity"/>
    <property type="evidence" value="ECO:0007669"/>
    <property type="project" value="InterPro"/>
</dbReference>
<feature type="compositionally biased region" description="Low complexity" evidence="1">
    <location>
        <begin position="205"/>
        <end position="214"/>
    </location>
</feature>
<accession>A0A0L0NA48</accession>
<keyword evidence="2" id="KW-0472">Membrane</keyword>
<dbReference type="AlphaFoldDB" id="A0A0L0NA48"/>
<gene>
    <name evidence="3" type="ORF">TOPH_04715</name>
</gene>
<feature type="transmembrane region" description="Helical" evidence="2">
    <location>
        <begin position="12"/>
        <end position="33"/>
    </location>
</feature>
<feature type="compositionally biased region" description="Basic residues" evidence="1">
    <location>
        <begin position="180"/>
        <end position="191"/>
    </location>
</feature>
<evidence type="ECO:0000313" key="3">
    <source>
        <dbReference type="EMBL" id="KND90645.1"/>
    </source>
</evidence>
<keyword evidence="2" id="KW-0812">Transmembrane</keyword>
<feature type="transmembrane region" description="Helical" evidence="2">
    <location>
        <begin position="59"/>
        <end position="77"/>
    </location>
</feature>
<proteinExistence type="predicted"/>
<dbReference type="GO" id="GO:0036376">
    <property type="term" value="P:sodium ion export across plasma membrane"/>
    <property type="evidence" value="ECO:0007669"/>
    <property type="project" value="InterPro"/>
</dbReference>
<name>A0A0L0NA48_TOLOC</name>
<dbReference type="PANTHER" id="PTHR31382">
    <property type="entry name" value="NA(+)/H(+) ANTIPORTER"/>
    <property type="match status" value="1"/>
</dbReference>
<sequence length="214" mass="23461">MHKWIHQIEEVRQAIFVGFFGPIGVSAVFYLFVSLEFIEEHLSDTNGVPRSDVENLAETIRVVVWFLAVCSIVAYGLSIPLGKLGYLAPPTIGRVLSKSLSDEPRTIEAHQRIPVIGKYLIRESGDGESKRTSTTLISGPSNPRHPHSTTVLSGDPLSAAVASSAASHLEVESGTVTPVRVRRERKIRTPTRFHQQGSSRPPRPTTSSLFRSPA</sequence>
<dbReference type="GO" id="GO:0120029">
    <property type="term" value="P:proton export across plasma membrane"/>
    <property type="evidence" value="ECO:0007669"/>
    <property type="project" value="InterPro"/>
</dbReference>